<dbReference type="PRINTS" id="PR00364">
    <property type="entry name" value="DISEASERSIST"/>
</dbReference>
<keyword evidence="2" id="KW-0433">Leucine-rich repeat</keyword>
<dbReference type="InterPro" id="IPR027417">
    <property type="entry name" value="P-loop_NTPase"/>
</dbReference>
<dbReference type="PANTHER" id="PTHR33463">
    <property type="entry name" value="NB-ARC DOMAIN-CONTAINING PROTEIN-RELATED"/>
    <property type="match status" value="1"/>
</dbReference>
<dbReference type="SUPFAM" id="SSF52058">
    <property type="entry name" value="L domain-like"/>
    <property type="match status" value="1"/>
</dbReference>
<dbReference type="InterPro" id="IPR036388">
    <property type="entry name" value="WH-like_DNA-bd_sf"/>
</dbReference>
<dbReference type="PANTHER" id="PTHR33463:SF220">
    <property type="entry name" value="NB-ARC DOMAIN-CONTAINING PROTEIN"/>
    <property type="match status" value="1"/>
</dbReference>
<evidence type="ECO:0000256" key="1">
    <source>
        <dbReference type="ARBA" id="ARBA00008894"/>
    </source>
</evidence>
<keyword evidence="5" id="KW-0067">ATP-binding</keyword>
<evidence type="ECO:0000256" key="6">
    <source>
        <dbReference type="SAM" id="SignalP"/>
    </source>
</evidence>
<comment type="similarity">
    <text evidence="1">Belongs to the disease resistance NB-LRR family.</text>
</comment>
<dbReference type="SMART" id="SM00369">
    <property type="entry name" value="LRR_TYP"/>
    <property type="match status" value="3"/>
</dbReference>
<dbReference type="Proteomes" id="UP001417504">
    <property type="component" value="Unassembled WGS sequence"/>
</dbReference>
<dbReference type="SUPFAM" id="SSF52540">
    <property type="entry name" value="P-loop containing nucleoside triphosphate hydrolases"/>
    <property type="match status" value="1"/>
</dbReference>
<protein>
    <recommendedName>
        <fullName evidence="11">NB-ARC domain-containing protein</fullName>
    </recommendedName>
</protein>
<comment type="caution">
    <text evidence="9">The sequence shown here is derived from an EMBL/GenBank/DDBJ whole genome shotgun (WGS) entry which is preliminary data.</text>
</comment>
<evidence type="ECO:0000313" key="9">
    <source>
        <dbReference type="EMBL" id="KAK9115668.1"/>
    </source>
</evidence>
<evidence type="ECO:0000256" key="4">
    <source>
        <dbReference type="ARBA" id="ARBA00022821"/>
    </source>
</evidence>
<feature type="signal peptide" evidence="6">
    <location>
        <begin position="1"/>
        <end position="16"/>
    </location>
</feature>
<dbReference type="Gene3D" id="1.10.8.430">
    <property type="entry name" value="Helical domain of apoptotic protease-activating factors"/>
    <property type="match status" value="1"/>
</dbReference>
<dbReference type="FunFam" id="3.40.50.300:FF:001091">
    <property type="entry name" value="Probable disease resistance protein At1g61300"/>
    <property type="match status" value="1"/>
</dbReference>
<keyword evidence="4" id="KW-0611">Plant defense</keyword>
<dbReference type="EMBL" id="JBBNAE010000006">
    <property type="protein sequence ID" value="KAK9115668.1"/>
    <property type="molecule type" value="Genomic_DNA"/>
</dbReference>
<dbReference type="Gene3D" id="3.40.50.300">
    <property type="entry name" value="P-loop containing nucleotide triphosphate hydrolases"/>
    <property type="match status" value="1"/>
</dbReference>
<dbReference type="Pfam" id="PF00931">
    <property type="entry name" value="NB-ARC"/>
    <property type="match status" value="1"/>
</dbReference>
<dbReference type="Pfam" id="PF13855">
    <property type="entry name" value="LRR_8"/>
    <property type="match status" value="1"/>
</dbReference>
<keyword evidence="3" id="KW-0677">Repeat</keyword>
<evidence type="ECO:0000256" key="3">
    <source>
        <dbReference type="ARBA" id="ARBA00022737"/>
    </source>
</evidence>
<keyword evidence="5" id="KW-0547">Nucleotide-binding</keyword>
<dbReference type="FunFam" id="1.10.8.430:FF:000003">
    <property type="entry name" value="Probable disease resistance protein At5g66910"/>
    <property type="match status" value="1"/>
</dbReference>
<feature type="domain" description="Disease resistance protein winged helix" evidence="8">
    <location>
        <begin position="455"/>
        <end position="523"/>
    </location>
</feature>
<dbReference type="InterPro" id="IPR058922">
    <property type="entry name" value="WHD_DRP"/>
</dbReference>
<dbReference type="AlphaFoldDB" id="A0AAP0IIM4"/>
<feature type="chain" id="PRO_5042998226" description="NB-ARC domain-containing protein" evidence="6">
    <location>
        <begin position="17"/>
        <end position="972"/>
    </location>
</feature>
<dbReference type="Gene3D" id="1.10.10.10">
    <property type="entry name" value="Winged helix-like DNA-binding domain superfamily/Winged helix DNA-binding domain"/>
    <property type="match status" value="1"/>
</dbReference>
<evidence type="ECO:0000256" key="2">
    <source>
        <dbReference type="ARBA" id="ARBA00022614"/>
    </source>
</evidence>
<dbReference type="GO" id="GO:0006952">
    <property type="term" value="P:defense response"/>
    <property type="evidence" value="ECO:0007669"/>
    <property type="project" value="UniProtKB-KW"/>
</dbReference>
<evidence type="ECO:0000259" key="8">
    <source>
        <dbReference type="Pfam" id="PF23559"/>
    </source>
</evidence>
<feature type="domain" description="NB-ARC" evidence="7">
    <location>
        <begin position="192"/>
        <end position="363"/>
    </location>
</feature>
<dbReference type="InterPro" id="IPR001611">
    <property type="entry name" value="Leu-rich_rpt"/>
</dbReference>
<evidence type="ECO:0000259" key="7">
    <source>
        <dbReference type="Pfam" id="PF00931"/>
    </source>
</evidence>
<name>A0AAP0IIM4_9MAGN</name>
<dbReference type="InterPro" id="IPR003591">
    <property type="entry name" value="Leu-rich_rpt_typical-subtyp"/>
</dbReference>
<evidence type="ECO:0008006" key="11">
    <source>
        <dbReference type="Google" id="ProtNLM"/>
    </source>
</evidence>
<sequence length="972" mass="109868">MCCDFWTALITPLVDLVEYLWSFMLKHGSYICNLQENLSSLQGGITQLRRIKEEVDGRVQIAVARQMPCRSVVQGWRDGVQEADKRVTSVVEQGRKELHDRCSSCCPKLNCCRSYKLGKEVVELIAEVQTLTNKANAPEFQDVADTNRTIAVQGIPVDPTTEVRVAVEPNLVQALQKPSGQGNAHEEETDESNLAEALRKIEDERINVIGIYGMGGVGKTFLLNSINNHFCGGSGEWKVIHVVVSKELNLGNIQRQIGQRVGFDWEVGDNPVWEMRRNIIFNMLSTMKFLLLLDDCWERVDLQAIGIPSPVQCHNGGKTVFTTRWMRVCGDMGAQDTTIQVRCFDKDGDEAWQLFQRVVGRTTLASDPRIPELARNVARECCGLPLALVTIGKTMSIKRTHQQWDNCLTVLTNSGTGTLDPDITKDMELRIFAKLKFSYDDLNESHKPCFLYCALYPEDFYIQKDQLIRHWIGQGFLDGFESMDQAYNRGYGVIETLKAANLLESVLGSDIHVKMHDTIRDLAIWIGRECGNRENKVLVRSGADLFEAPLTNEICNEVERMSLMRTRIVSLRDPPAACTKLSTLLLKESHQLSTISDHFFQFMPALKVLNLSSTGIRGLPASISHLVALEFMDLSYTRIRQLPGELRNLMRLKYLDLSYTDLTMIPQEVISHLSDLRMLDLHGSDYENWRVEEPGQVNIVQAVGTAGTANGVRLSELQQLTHLIALGLTVSSPAVLQYLLANDNLRVSIMNLVIKTCSSVVSINVAPLAAAAINSFDLRGVKNLQFLDIRGCNSLRDLTVTWTPTGFKHFETLQLYRLTAFTTLSIQREPQSITPTLQFVEIIGCNALEDLTCFMFLPYLERIVIQSCTRLRRIINNVAVDRDTLLSGLKKLELHALDMLEDIYEHALPFPHLETITVHGCPLLLKLPLNHVSAKDTLQIVRGEVEWWERVKIVDEETKAYFQQFFNRRIIR</sequence>
<dbReference type="InterPro" id="IPR032675">
    <property type="entry name" value="LRR_dom_sf"/>
</dbReference>
<reference evidence="9 10" key="1">
    <citation type="submission" date="2024-01" db="EMBL/GenBank/DDBJ databases">
        <title>Genome assemblies of Stephania.</title>
        <authorList>
            <person name="Yang L."/>
        </authorList>
    </citation>
    <scope>NUCLEOTIDE SEQUENCE [LARGE SCALE GENOMIC DNA]</scope>
    <source>
        <strain evidence="9">QJT</strain>
        <tissue evidence="9">Leaf</tissue>
    </source>
</reference>
<dbReference type="GO" id="GO:0005524">
    <property type="term" value="F:ATP binding"/>
    <property type="evidence" value="ECO:0007669"/>
    <property type="project" value="UniProtKB-KW"/>
</dbReference>
<dbReference type="Pfam" id="PF23559">
    <property type="entry name" value="WHD_DRP"/>
    <property type="match status" value="1"/>
</dbReference>
<dbReference type="FunFam" id="1.10.10.10:FF:000322">
    <property type="entry name" value="Probable disease resistance protein At1g63360"/>
    <property type="match status" value="1"/>
</dbReference>
<keyword evidence="10" id="KW-1185">Reference proteome</keyword>
<accession>A0AAP0IIM4</accession>
<evidence type="ECO:0000256" key="5">
    <source>
        <dbReference type="ARBA" id="ARBA00022840"/>
    </source>
</evidence>
<organism evidence="9 10">
    <name type="scientific">Stephania japonica</name>
    <dbReference type="NCBI Taxonomy" id="461633"/>
    <lineage>
        <taxon>Eukaryota</taxon>
        <taxon>Viridiplantae</taxon>
        <taxon>Streptophyta</taxon>
        <taxon>Embryophyta</taxon>
        <taxon>Tracheophyta</taxon>
        <taxon>Spermatophyta</taxon>
        <taxon>Magnoliopsida</taxon>
        <taxon>Ranunculales</taxon>
        <taxon>Menispermaceae</taxon>
        <taxon>Menispermoideae</taxon>
        <taxon>Cissampelideae</taxon>
        <taxon>Stephania</taxon>
    </lineage>
</organism>
<dbReference type="InterPro" id="IPR002182">
    <property type="entry name" value="NB-ARC"/>
</dbReference>
<dbReference type="InterPro" id="IPR042197">
    <property type="entry name" value="Apaf_helical"/>
</dbReference>
<proteinExistence type="inferred from homology"/>
<dbReference type="Gene3D" id="3.80.10.10">
    <property type="entry name" value="Ribonuclease Inhibitor"/>
    <property type="match status" value="2"/>
</dbReference>
<keyword evidence="6" id="KW-0732">Signal</keyword>
<evidence type="ECO:0000313" key="10">
    <source>
        <dbReference type="Proteomes" id="UP001417504"/>
    </source>
</evidence>
<dbReference type="InterPro" id="IPR050905">
    <property type="entry name" value="Plant_NBS-LRR"/>
</dbReference>
<gene>
    <name evidence="9" type="ORF">Sjap_014615</name>
</gene>
<dbReference type="GO" id="GO:0043531">
    <property type="term" value="F:ADP binding"/>
    <property type="evidence" value="ECO:0007669"/>
    <property type="project" value="InterPro"/>
</dbReference>